<dbReference type="Proteomes" id="UP000316095">
    <property type="component" value="Unassembled WGS sequence"/>
</dbReference>
<gene>
    <name evidence="1" type="ORF">Pan54_16030</name>
</gene>
<reference evidence="1 2" key="1">
    <citation type="submission" date="2019-02" db="EMBL/GenBank/DDBJ databases">
        <title>Deep-cultivation of Planctomycetes and their phenomic and genomic characterization uncovers novel biology.</title>
        <authorList>
            <person name="Wiegand S."/>
            <person name="Jogler M."/>
            <person name="Boedeker C."/>
            <person name="Pinto D."/>
            <person name="Vollmers J."/>
            <person name="Rivas-Marin E."/>
            <person name="Kohn T."/>
            <person name="Peeters S.H."/>
            <person name="Heuer A."/>
            <person name="Rast P."/>
            <person name="Oberbeckmann S."/>
            <person name="Bunk B."/>
            <person name="Jeske O."/>
            <person name="Meyerdierks A."/>
            <person name="Storesund J.E."/>
            <person name="Kallscheuer N."/>
            <person name="Luecker S."/>
            <person name="Lage O.M."/>
            <person name="Pohl T."/>
            <person name="Merkel B.J."/>
            <person name="Hornburger P."/>
            <person name="Mueller R.-W."/>
            <person name="Bruemmer F."/>
            <person name="Labrenz M."/>
            <person name="Spormann A.M."/>
            <person name="Op Den Camp H."/>
            <person name="Overmann J."/>
            <person name="Amann R."/>
            <person name="Jetten M.S.M."/>
            <person name="Mascher T."/>
            <person name="Medema M.H."/>
            <person name="Devos D.P."/>
            <person name="Kaster A.-K."/>
            <person name="Ovreas L."/>
            <person name="Rohde M."/>
            <person name="Galperin M.Y."/>
            <person name="Jogler C."/>
        </authorList>
    </citation>
    <scope>NUCLEOTIDE SEQUENCE [LARGE SCALE GENOMIC DNA]</scope>
    <source>
        <strain evidence="1 2">Pan54</strain>
    </source>
</reference>
<keyword evidence="2" id="KW-1185">Reference proteome</keyword>
<dbReference type="EMBL" id="SJPG01000001">
    <property type="protein sequence ID" value="TWT60875.1"/>
    <property type="molecule type" value="Genomic_DNA"/>
</dbReference>
<evidence type="ECO:0000313" key="2">
    <source>
        <dbReference type="Proteomes" id="UP000316095"/>
    </source>
</evidence>
<evidence type="ECO:0008006" key="3">
    <source>
        <dbReference type="Google" id="ProtNLM"/>
    </source>
</evidence>
<sequence>MLDCRLKHACLVRALGVTRFPGYGRGFAPVGSRIKTETDTVAKWGNWHCGENKERFTGDWKAKTSSTLEPYFEGDAVRIVVIGDEVFQISLDGKDWKKSIHDDSACITDADHELVEDTKVIANHFGLEVVANDYVVGPTGKYLLEVNHIPNVTRFPEIWESYSKKVAEWCS</sequence>
<dbReference type="Gene3D" id="3.30.470.20">
    <property type="entry name" value="ATP-grasp fold, B domain"/>
    <property type="match status" value="1"/>
</dbReference>
<evidence type="ECO:0000313" key="1">
    <source>
        <dbReference type="EMBL" id="TWT60875.1"/>
    </source>
</evidence>
<protein>
    <recommendedName>
        <fullName evidence="3">ATP-grasp fold RimK-type domain-containing protein</fullName>
    </recommendedName>
</protein>
<dbReference type="AlphaFoldDB" id="A0A5C5XFF0"/>
<accession>A0A5C5XFF0</accession>
<dbReference type="SUPFAM" id="SSF56059">
    <property type="entry name" value="Glutathione synthetase ATP-binding domain-like"/>
    <property type="match status" value="1"/>
</dbReference>
<proteinExistence type="predicted"/>
<comment type="caution">
    <text evidence="1">The sequence shown here is derived from an EMBL/GenBank/DDBJ whole genome shotgun (WGS) entry which is preliminary data.</text>
</comment>
<organism evidence="1 2">
    <name type="scientific">Rubinisphaera italica</name>
    <dbReference type="NCBI Taxonomy" id="2527969"/>
    <lineage>
        <taxon>Bacteria</taxon>
        <taxon>Pseudomonadati</taxon>
        <taxon>Planctomycetota</taxon>
        <taxon>Planctomycetia</taxon>
        <taxon>Planctomycetales</taxon>
        <taxon>Planctomycetaceae</taxon>
        <taxon>Rubinisphaera</taxon>
    </lineage>
</organism>
<name>A0A5C5XFF0_9PLAN</name>